<evidence type="ECO:0000313" key="5">
    <source>
        <dbReference type="WBParaSite" id="Smp_331510.4"/>
    </source>
</evidence>
<dbReference type="Proteomes" id="UP000008854">
    <property type="component" value="Unassembled WGS sequence"/>
</dbReference>
<keyword evidence="1" id="KW-0732">Signal</keyword>
<dbReference type="WBParaSite" id="Smp_331510.2">
    <property type="protein sequence ID" value="Smp_331510.2"/>
    <property type="gene ID" value="Smp_331510"/>
</dbReference>
<accession>A0A5K4F7Y1</accession>
<dbReference type="AlphaFoldDB" id="A0A5K4FA73"/>
<name>A0A5K4FA73_SCHMA</name>
<evidence type="ECO:0000313" key="4">
    <source>
        <dbReference type="WBParaSite" id="Smp_331510.2"/>
    </source>
</evidence>
<organism evidence="5">
    <name type="scientific">Schistosoma mansoni</name>
    <name type="common">Blood fluke</name>
    <dbReference type="NCBI Taxonomy" id="6183"/>
    <lineage>
        <taxon>Eukaryota</taxon>
        <taxon>Metazoa</taxon>
        <taxon>Spiralia</taxon>
        <taxon>Lophotrochozoa</taxon>
        <taxon>Platyhelminthes</taxon>
        <taxon>Trematoda</taxon>
        <taxon>Digenea</taxon>
        <taxon>Strigeidida</taxon>
        <taxon>Schistosomatoidea</taxon>
        <taxon>Schistosomatidae</taxon>
        <taxon>Schistosoma</taxon>
    </lineage>
</organism>
<proteinExistence type="predicted"/>
<dbReference type="WBParaSite" id="Smp_331510.4">
    <property type="protein sequence ID" value="Smp_331510.4"/>
    <property type="gene ID" value="Smp_331510"/>
</dbReference>
<dbReference type="ExpressionAtlas" id="A0A5K4FA73">
    <property type="expression patterns" value="baseline and differential"/>
</dbReference>
<accession>A0A5K4FA73</accession>
<keyword evidence="2" id="KW-1185">Reference proteome</keyword>
<feature type="chain" id="PRO_5041090889" evidence="1">
    <location>
        <begin position="28"/>
        <end position="70"/>
    </location>
</feature>
<protein>
    <submittedName>
        <fullName evidence="3">Secreted protein</fullName>
    </submittedName>
</protein>
<evidence type="ECO:0000313" key="2">
    <source>
        <dbReference type="Proteomes" id="UP000008854"/>
    </source>
</evidence>
<evidence type="ECO:0000313" key="3">
    <source>
        <dbReference type="WBParaSite" id="Smp_331510.1"/>
    </source>
</evidence>
<reference evidence="2" key="1">
    <citation type="journal article" date="2012" name="PLoS Negl. Trop. Dis.">
        <title>A systematically improved high quality genome and transcriptome of the human blood fluke Schistosoma mansoni.</title>
        <authorList>
            <person name="Protasio A.V."/>
            <person name="Tsai I.J."/>
            <person name="Babbage A."/>
            <person name="Nichol S."/>
            <person name="Hunt M."/>
            <person name="Aslett M.A."/>
            <person name="De Silva N."/>
            <person name="Velarde G.S."/>
            <person name="Anderson T.J."/>
            <person name="Clark R.C."/>
            <person name="Davidson C."/>
            <person name="Dillon G.P."/>
            <person name="Holroyd N.E."/>
            <person name="LoVerde P.T."/>
            <person name="Lloyd C."/>
            <person name="McQuillan J."/>
            <person name="Oliveira G."/>
            <person name="Otto T.D."/>
            <person name="Parker-Manuel S.J."/>
            <person name="Quail M.A."/>
            <person name="Wilson R.A."/>
            <person name="Zerlotini A."/>
            <person name="Dunne D.W."/>
            <person name="Berriman M."/>
        </authorList>
    </citation>
    <scope>NUCLEOTIDE SEQUENCE [LARGE SCALE GENOMIC DNA]</scope>
    <source>
        <strain evidence="2">Puerto Rican</strain>
    </source>
</reference>
<feature type="signal peptide" evidence="1">
    <location>
        <begin position="1"/>
        <end position="27"/>
    </location>
</feature>
<evidence type="ECO:0000256" key="1">
    <source>
        <dbReference type="SAM" id="SignalP"/>
    </source>
</evidence>
<reference evidence="3 4" key="2">
    <citation type="submission" date="2019-11" db="UniProtKB">
        <authorList>
            <consortium name="WormBaseParasite"/>
        </authorList>
    </citation>
    <scope>IDENTIFICATION</scope>
    <source>
        <strain evidence="3 4">Puerto Rican</strain>
    </source>
</reference>
<sequence>MHSDFLLSTVVLTLSLILLEGINVVTGEGVIFNFRELFTDSWKNLYLRLKGTFELFLDEDLEKKYGGKSK</sequence>
<dbReference type="WBParaSite" id="Smp_331510.1">
    <property type="protein sequence ID" value="Smp_331510.1"/>
    <property type="gene ID" value="Smp_331510"/>
</dbReference>